<dbReference type="RefSeq" id="WP_289215625.1">
    <property type="nucleotide sequence ID" value="NZ_JAPVRC010000003.1"/>
</dbReference>
<dbReference type="InterPro" id="IPR023393">
    <property type="entry name" value="START-like_dom_sf"/>
</dbReference>
<dbReference type="Gene3D" id="3.30.530.20">
    <property type="match status" value="1"/>
</dbReference>
<evidence type="ECO:0000313" key="1">
    <source>
        <dbReference type="EMBL" id="MFC7319853.1"/>
    </source>
</evidence>
<evidence type="ECO:0008006" key="3">
    <source>
        <dbReference type="Google" id="ProtNLM"/>
    </source>
</evidence>
<comment type="caution">
    <text evidence="1">The sequence shown here is derived from an EMBL/GenBank/DDBJ whole genome shotgun (WGS) entry which is preliminary data.</text>
</comment>
<evidence type="ECO:0000313" key="2">
    <source>
        <dbReference type="Proteomes" id="UP001596494"/>
    </source>
</evidence>
<accession>A0ABW2K102</accession>
<gene>
    <name evidence="1" type="ORF">ACFQMN_02995</name>
</gene>
<protein>
    <recommendedName>
        <fullName evidence="3">Polyketide cyclase</fullName>
    </recommendedName>
</protein>
<reference evidence="2" key="1">
    <citation type="journal article" date="2019" name="Int. J. Syst. Evol. Microbiol.">
        <title>The Global Catalogue of Microorganisms (GCM) 10K type strain sequencing project: providing services to taxonomists for standard genome sequencing and annotation.</title>
        <authorList>
            <consortium name="The Broad Institute Genomics Platform"/>
            <consortium name="The Broad Institute Genome Sequencing Center for Infectious Disease"/>
            <person name="Wu L."/>
            <person name="Ma J."/>
        </authorList>
    </citation>
    <scope>NUCLEOTIDE SEQUENCE [LARGE SCALE GENOMIC DNA]</scope>
    <source>
        <strain evidence="2">CCUG 73951</strain>
    </source>
</reference>
<dbReference type="SUPFAM" id="SSF55961">
    <property type="entry name" value="Bet v1-like"/>
    <property type="match status" value="1"/>
</dbReference>
<keyword evidence="2" id="KW-1185">Reference proteome</keyword>
<organism evidence="1 2">
    <name type="scientific">Halobacillus campisalis</name>
    <dbReference type="NCBI Taxonomy" id="435909"/>
    <lineage>
        <taxon>Bacteria</taxon>
        <taxon>Bacillati</taxon>
        <taxon>Bacillota</taxon>
        <taxon>Bacilli</taxon>
        <taxon>Bacillales</taxon>
        <taxon>Bacillaceae</taxon>
        <taxon>Halobacillus</taxon>
    </lineage>
</organism>
<name>A0ABW2K102_9BACI</name>
<sequence>MLDTRTVSVTVNISADEAYHFLREPMNLAAWAKSFCLSVACRQDVWFVETGHGKARVQFAEDNPYRVADYELTLATGEKMVHPMRVIANGERRCEVVATLFRPSDVSDEDFLLDGSLLVNDLRRLKETVELMVGQL</sequence>
<dbReference type="Proteomes" id="UP001596494">
    <property type="component" value="Unassembled WGS sequence"/>
</dbReference>
<dbReference type="EMBL" id="JBHTBY010000001">
    <property type="protein sequence ID" value="MFC7319853.1"/>
    <property type="molecule type" value="Genomic_DNA"/>
</dbReference>
<proteinExistence type="predicted"/>